<dbReference type="EMBL" id="SSOA01000011">
    <property type="protein sequence ID" value="THF47775.1"/>
    <property type="molecule type" value="Genomic_DNA"/>
</dbReference>
<evidence type="ECO:0000256" key="7">
    <source>
        <dbReference type="ARBA" id="ARBA00023163"/>
    </source>
</evidence>
<keyword evidence="6" id="KW-0010">Activator</keyword>
<dbReference type="GO" id="GO:0043565">
    <property type="term" value="F:sequence-specific DNA binding"/>
    <property type="evidence" value="ECO:0007669"/>
    <property type="project" value="InterPro"/>
</dbReference>
<dbReference type="PROSITE" id="PS00688">
    <property type="entry name" value="SIGMA54_INTERACT_3"/>
    <property type="match status" value="1"/>
</dbReference>
<accession>A0A4S3ZQD6</accession>
<dbReference type="GO" id="GO:0005524">
    <property type="term" value="F:ATP binding"/>
    <property type="evidence" value="ECO:0007669"/>
    <property type="project" value="UniProtKB-KW"/>
</dbReference>
<keyword evidence="7" id="KW-0804">Transcription</keyword>
<evidence type="ECO:0000256" key="4">
    <source>
        <dbReference type="ARBA" id="ARBA00023015"/>
    </source>
</evidence>
<dbReference type="PANTHER" id="PTHR32071">
    <property type="entry name" value="TRANSCRIPTIONAL REGULATORY PROTEIN"/>
    <property type="match status" value="1"/>
</dbReference>
<evidence type="ECO:0000256" key="2">
    <source>
        <dbReference type="ARBA" id="ARBA00022840"/>
    </source>
</evidence>
<comment type="caution">
    <text evidence="9">The sequence shown here is derived from an EMBL/GenBank/DDBJ whole genome shotgun (WGS) entry which is preliminary data.</text>
</comment>
<gene>
    <name evidence="9" type="ORF">E6C51_17050</name>
</gene>
<dbReference type="InterPro" id="IPR058031">
    <property type="entry name" value="AAA_lid_NorR"/>
</dbReference>
<dbReference type="InterPro" id="IPR003593">
    <property type="entry name" value="AAA+_ATPase"/>
</dbReference>
<dbReference type="InterPro" id="IPR025944">
    <property type="entry name" value="Sigma_54_int_dom_CS"/>
</dbReference>
<evidence type="ECO:0000313" key="9">
    <source>
        <dbReference type="EMBL" id="THF47775.1"/>
    </source>
</evidence>
<dbReference type="SUPFAM" id="SSF52540">
    <property type="entry name" value="P-loop containing nucleoside triphosphate hydrolases"/>
    <property type="match status" value="1"/>
</dbReference>
<dbReference type="InterPro" id="IPR025662">
    <property type="entry name" value="Sigma_54_int_dom_ATP-bd_1"/>
</dbReference>
<protein>
    <submittedName>
        <fullName evidence="9">Sigma-54-dependent Fis family transcriptional regulator</fullName>
    </submittedName>
</protein>
<keyword evidence="3" id="KW-0902">Two-component regulatory system</keyword>
<dbReference type="InterPro" id="IPR009057">
    <property type="entry name" value="Homeodomain-like_sf"/>
</dbReference>
<dbReference type="SMART" id="SM00382">
    <property type="entry name" value="AAA"/>
    <property type="match status" value="1"/>
</dbReference>
<dbReference type="InterPro" id="IPR029016">
    <property type="entry name" value="GAF-like_dom_sf"/>
</dbReference>
<dbReference type="Proteomes" id="UP000310754">
    <property type="component" value="Unassembled WGS sequence"/>
</dbReference>
<feature type="domain" description="Sigma-54 factor interaction" evidence="8">
    <location>
        <begin position="340"/>
        <end position="566"/>
    </location>
</feature>
<organism evidence="9 10">
    <name type="scientific">Allorhizobium terrae</name>
    <dbReference type="NCBI Taxonomy" id="1848972"/>
    <lineage>
        <taxon>Bacteria</taxon>
        <taxon>Pseudomonadati</taxon>
        <taxon>Pseudomonadota</taxon>
        <taxon>Alphaproteobacteria</taxon>
        <taxon>Hyphomicrobiales</taxon>
        <taxon>Rhizobiaceae</taxon>
        <taxon>Rhizobium/Agrobacterium group</taxon>
        <taxon>Allorhizobium</taxon>
    </lineage>
</organism>
<keyword evidence="2" id="KW-0067">ATP-binding</keyword>
<keyword evidence="4" id="KW-0805">Transcription regulation</keyword>
<dbReference type="InterPro" id="IPR025943">
    <property type="entry name" value="Sigma_54_int_dom_ATP-bd_2"/>
</dbReference>
<dbReference type="GO" id="GO:0006355">
    <property type="term" value="P:regulation of DNA-templated transcription"/>
    <property type="evidence" value="ECO:0007669"/>
    <property type="project" value="InterPro"/>
</dbReference>
<dbReference type="Gene3D" id="3.30.450.40">
    <property type="match status" value="1"/>
</dbReference>
<proteinExistence type="predicted"/>
<dbReference type="PANTHER" id="PTHR32071:SF77">
    <property type="entry name" value="TRANSCRIPTIONAL REGULATORY PROTEIN"/>
    <property type="match status" value="1"/>
</dbReference>
<dbReference type="Pfam" id="PF00158">
    <property type="entry name" value="Sigma54_activat"/>
    <property type="match status" value="1"/>
</dbReference>
<evidence type="ECO:0000259" key="8">
    <source>
        <dbReference type="PROSITE" id="PS50045"/>
    </source>
</evidence>
<reference evidence="9 10" key="1">
    <citation type="submission" date="2019-04" db="EMBL/GenBank/DDBJ databases">
        <title>Rhizobium terrae sp. nov., isolated from a paddy soil.</title>
        <authorList>
            <person name="Lin S.-Y."/>
            <person name="Hameed A."/>
            <person name="Huang H.-I."/>
            <person name="Young C.-C."/>
        </authorList>
    </citation>
    <scope>NUCLEOTIDE SEQUENCE [LARGE SCALE GENOMIC DNA]</scope>
    <source>
        <strain evidence="9 10">CC-HIH110</strain>
    </source>
</reference>
<dbReference type="SUPFAM" id="SSF55781">
    <property type="entry name" value="GAF domain-like"/>
    <property type="match status" value="1"/>
</dbReference>
<dbReference type="InterPro" id="IPR027417">
    <property type="entry name" value="P-loop_NTPase"/>
</dbReference>
<evidence type="ECO:0000313" key="10">
    <source>
        <dbReference type="Proteomes" id="UP000310754"/>
    </source>
</evidence>
<dbReference type="PROSITE" id="PS00676">
    <property type="entry name" value="SIGMA54_INTERACT_2"/>
    <property type="match status" value="1"/>
</dbReference>
<dbReference type="FunFam" id="3.40.50.300:FF:000006">
    <property type="entry name" value="DNA-binding transcriptional regulator NtrC"/>
    <property type="match status" value="1"/>
</dbReference>
<dbReference type="PROSITE" id="PS50045">
    <property type="entry name" value="SIGMA54_INTERACT_4"/>
    <property type="match status" value="1"/>
</dbReference>
<keyword evidence="5" id="KW-0238">DNA-binding</keyword>
<dbReference type="Pfam" id="PF02954">
    <property type="entry name" value="HTH_8"/>
    <property type="match status" value="1"/>
</dbReference>
<name>A0A4S3ZQD6_9HYPH</name>
<keyword evidence="10" id="KW-1185">Reference proteome</keyword>
<evidence type="ECO:0000256" key="5">
    <source>
        <dbReference type="ARBA" id="ARBA00023125"/>
    </source>
</evidence>
<dbReference type="Pfam" id="PF25601">
    <property type="entry name" value="AAA_lid_14"/>
    <property type="match status" value="1"/>
</dbReference>
<dbReference type="GO" id="GO:0000160">
    <property type="term" value="P:phosphorelay signal transduction system"/>
    <property type="evidence" value="ECO:0007669"/>
    <property type="project" value="UniProtKB-KW"/>
</dbReference>
<evidence type="ECO:0000256" key="6">
    <source>
        <dbReference type="ARBA" id="ARBA00023159"/>
    </source>
</evidence>
<dbReference type="Gene3D" id="3.40.50.300">
    <property type="entry name" value="P-loop containing nucleotide triphosphate hydrolases"/>
    <property type="match status" value="1"/>
</dbReference>
<keyword evidence="1" id="KW-0547">Nucleotide-binding</keyword>
<dbReference type="PRINTS" id="PR01590">
    <property type="entry name" value="HTHFIS"/>
</dbReference>
<dbReference type="Gene3D" id="1.10.10.60">
    <property type="entry name" value="Homeodomain-like"/>
    <property type="match status" value="1"/>
</dbReference>
<dbReference type="InterPro" id="IPR002197">
    <property type="entry name" value="HTH_Fis"/>
</dbReference>
<dbReference type="SUPFAM" id="SSF46689">
    <property type="entry name" value="Homeodomain-like"/>
    <property type="match status" value="1"/>
</dbReference>
<evidence type="ECO:0000256" key="3">
    <source>
        <dbReference type="ARBA" id="ARBA00023012"/>
    </source>
</evidence>
<dbReference type="InterPro" id="IPR002078">
    <property type="entry name" value="Sigma_54_int"/>
</dbReference>
<dbReference type="RefSeq" id="WP_190236866.1">
    <property type="nucleotide sequence ID" value="NZ_SSOA01000011.1"/>
</dbReference>
<evidence type="ECO:0000256" key="1">
    <source>
        <dbReference type="ARBA" id="ARBA00022741"/>
    </source>
</evidence>
<dbReference type="Gene3D" id="1.10.8.60">
    <property type="match status" value="1"/>
</dbReference>
<dbReference type="AlphaFoldDB" id="A0A4S3ZQD6"/>
<dbReference type="CDD" id="cd00009">
    <property type="entry name" value="AAA"/>
    <property type="match status" value="1"/>
</dbReference>
<dbReference type="PROSITE" id="PS00675">
    <property type="entry name" value="SIGMA54_INTERACT_1"/>
    <property type="match status" value="1"/>
</dbReference>
<sequence>MTSHAEHIREIEKAGLGLAIDRDSTVIKSWLRCLEQYHLDPTRACEAFIVPAERLREHRQQSEDLIRIARSGLEHLFNQVAGQNYVLLLSDREGVAVEFLGDPSFDNHLRKAGLYLGAEWSEARAGTCAVGACIETGEALTIHQTDHFDNTHTPLSCTAAPIYDTQGELCAVVDISLLSSPILKTSQNLARHLVSATVRRIELANLMAQTRHEWVLRFARSPEFLDVDPEAAISLDGSGRVLGMTHGGAAILARACGADWRNPQALIGQPISQFLDMDVDDLANLTRRRPTRDRMIFARDGNALFAHAIEPQMQAHVRRKSLLISPVQDLGGPKVRGRELGGADPDIAALQLKMAKLARTRLPILIQGETGTGKEYLAHAVHEASGLKGQFVAINCAAIPEQLIESELFGYVPGAFTGAALKGRKGLIEQADGGTLFLDEIGDMPLTLQSRLLRVLAEQEVMPVGGVEPRKVNIRVVSASHRSLPSLVEQGRFREDLFYRLNTAVLRLPPLRDRADFDWVVARILARHSDHAVAPVISPAAMMALRAHPWPGNIRELENVLAVAVALSEGGTIELGDLPDDFCDNAVRQDENQGQTLHATLKACNWNVSEAARQLGVDRSTVHRQIKRYQLKSSSL</sequence>